<feature type="region of interest" description="Disordered" evidence="5">
    <location>
        <begin position="28"/>
        <end position="52"/>
    </location>
</feature>
<dbReference type="Pfam" id="PF21173">
    <property type="entry name" value="DksA-like_N"/>
    <property type="match status" value="1"/>
</dbReference>
<dbReference type="GO" id="GO:0008270">
    <property type="term" value="F:zinc ion binding"/>
    <property type="evidence" value="ECO:0007669"/>
    <property type="project" value="UniProtKB-KW"/>
</dbReference>
<organism evidence="8 9">
    <name type="scientific">Salipiger bermudensis (strain DSM 26914 / JCM 13377 / KCTC 12554 / HTCC2601)</name>
    <name type="common">Pelagibaca bermudensis</name>
    <dbReference type="NCBI Taxonomy" id="314265"/>
    <lineage>
        <taxon>Bacteria</taxon>
        <taxon>Pseudomonadati</taxon>
        <taxon>Pseudomonadota</taxon>
        <taxon>Alphaproteobacteria</taxon>
        <taxon>Rhodobacterales</taxon>
        <taxon>Roseobacteraceae</taxon>
        <taxon>Salipiger</taxon>
    </lineage>
</organism>
<reference evidence="8 9" key="1">
    <citation type="journal article" date="2010" name="J. Bacteriol.">
        <title>Genome sequences of Pelagibaca bermudensis HTCC2601T and Maritimibacter alkaliphilus HTCC2654T, the type strains of two marine Roseobacter genera.</title>
        <authorList>
            <person name="Thrash J.C."/>
            <person name="Cho J.C."/>
            <person name="Ferriera S."/>
            <person name="Johnson J."/>
            <person name="Vergin K.L."/>
            <person name="Giovannoni S.J."/>
        </authorList>
    </citation>
    <scope>NUCLEOTIDE SEQUENCE [LARGE SCALE GENOMIC DNA]</scope>
    <source>
        <strain evidence="9">DSM 26914 / JCM 13377 / KCTC 12554 / HTCC2601</strain>
    </source>
</reference>
<dbReference type="PANTHER" id="PTHR33823">
    <property type="entry name" value="RNA POLYMERASE-BINDING TRANSCRIPTION FACTOR DKSA-RELATED"/>
    <property type="match status" value="1"/>
</dbReference>
<feature type="compositionally biased region" description="Basic and acidic residues" evidence="5">
    <location>
        <begin position="31"/>
        <end position="50"/>
    </location>
</feature>
<sequence>MSHETYRIMLCNRLEELGVRLEEIESSLDAPRPKDWEDSASEREGDEVLERLGSSGQAEIARIRAALRRMDEGEYGFCVKCGEPIPEGRLDLLPDAALCASCADEASHQAGHSRPL</sequence>
<evidence type="ECO:0000313" key="8">
    <source>
        <dbReference type="EMBL" id="EAU44681.1"/>
    </source>
</evidence>
<feature type="domain" description="DnaK suppressor protein-like N-terminal" evidence="7">
    <location>
        <begin position="6"/>
        <end position="70"/>
    </location>
</feature>
<dbReference type="InterPro" id="IPR000962">
    <property type="entry name" value="Znf_DskA_TraR"/>
</dbReference>
<dbReference type="RefSeq" id="WP_007797825.1">
    <property type="nucleotide sequence ID" value="NZ_DS022276.1"/>
</dbReference>
<dbReference type="HOGENOM" id="CLU_043144_3_2_5"/>
<dbReference type="eggNOG" id="COG1734">
    <property type="taxonomic scope" value="Bacteria"/>
</dbReference>
<feature type="zinc finger region" description="dksA C4-type" evidence="4">
    <location>
        <begin position="78"/>
        <end position="102"/>
    </location>
</feature>
<dbReference type="OrthoDB" id="1121111at2"/>
<dbReference type="GeneID" id="92505957"/>
<keyword evidence="9" id="KW-1185">Reference proteome</keyword>
<dbReference type="PANTHER" id="PTHR33823:SF4">
    <property type="entry name" value="GENERAL STRESS PROTEIN 16O"/>
    <property type="match status" value="1"/>
</dbReference>
<dbReference type="Pfam" id="PF01258">
    <property type="entry name" value="zf-dskA_traR"/>
    <property type="match status" value="1"/>
</dbReference>
<keyword evidence="3" id="KW-0862">Zinc</keyword>
<evidence type="ECO:0000313" key="9">
    <source>
        <dbReference type="Proteomes" id="UP000006230"/>
    </source>
</evidence>
<dbReference type="InterPro" id="IPR048487">
    <property type="entry name" value="DksA-like_N"/>
</dbReference>
<name>Q0FKH3_SALBH</name>
<evidence type="ECO:0000256" key="1">
    <source>
        <dbReference type="ARBA" id="ARBA00022723"/>
    </source>
</evidence>
<protein>
    <submittedName>
        <fullName evidence="8">DnaK suppressor protein</fullName>
    </submittedName>
</protein>
<dbReference type="STRING" id="314265.R2601_18543"/>
<keyword evidence="1" id="KW-0479">Metal-binding</keyword>
<dbReference type="Proteomes" id="UP000006230">
    <property type="component" value="Unassembled WGS sequence"/>
</dbReference>
<evidence type="ECO:0000256" key="5">
    <source>
        <dbReference type="SAM" id="MobiDB-lite"/>
    </source>
</evidence>
<gene>
    <name evidence="8" type="ORF">R2601_18543</name>
</gene>
<comment type="caution">
    <text evidence="8">The sequence shown here is derived from an EMBL/GenBank/DDBJ whole genome shotgun (WGS) entry which is preliminary data.</text>
</comment>
<keyword evidence="2" id="KW-0863">Zinc-finger</keyword>
<dbReference type="PROSITE" id="PS51128">
    <property type="entry name" value="ZF_DKSA_2"/>
    <property type="match status" value="1"/>
</dbReference>
<dbReference type="SUPFAM" id="SSF57716">
    <property type="entry name" value="Glucocorticoid receptor-like (DNA-binding domain)"/>
    <property type="match status" value="1"/>
</dbReference>
<dbReference type="SUPFAM" id="SSF109635">
    <property type="entry name" value="DnaK suppressor protein DksA, alpha-hairpin domain"/>
    <property type="match status" value="1"/>
</dbReference>
<accession>Q0FKH3</accession>
<dbReference type="EMBL" id="AATQ01000040">
    <property type="protein sequence ID" value="EAU44681.1"/>
    <property type="molecule type" value="Genomic_DNA"/>
</dbReference>
<evidence type="ECO:0000256" key="3">
    <source>
        <dbReference type="ARBA" id="ARBA00022833"/>
    </source>
</evidence>
<dbReference type="AlphaFoldDB" id="Q0FKH3"/>
<dbReference type="Gene3D" id="1.20.120.910">
    <property type="entry name" value="DksA, coiled-coil domain"/>
    <property type="match status" value="1"/>
</dbReference>
<evidence type="ECO:0000259" key="6">
    <source>
        <dbReference type="Pfam" id="PF01258"/>
    </source>
</evidence>
<feature type="domain" description="Zinc finger DksA/TraR C4-type" evidence="6">
    <location>
        <begin position="73"/>
        <end position="107"/>
    </location>
</feature>
<dbReference type="InterPro" id="IPR037187">
    <property type="entry name" value="DnaK_N"/>
</dbReference>
<evidence type="ECO:0000256" key="2">
    <source>
        <dbReference type="ARBA" id="ARBA00022771"/>
    </source>
</evidence>
<evidence type="ECO:0000259" key="7">
    <source>
        <dbReference type="Pfam" id="PF21173"/>
    </source>
</evidence>
<proteinExistence type="predicted"/>
<evidence type="ECO:0000256" key="4">
    <source>
        <dbReference type="PROSITE-ProRule" id="PRU00510"/>
    </source>
</evidence>